<evidence type="ECO:0000313" key="1">
    <source>
        <dbReference type="EMBL" id="TXG77821.1"/>
    </source>
</evidence>
<protein>
    <submittedName>
        <fullName evidence="1">Uncharacterized protein</fullName>
    </submittedName>
</protein>
<gene>
    <name evidence="1" type="ORF">E6Q11_02120</name>
</gene>
<proteinExistence type="predicted"/>
<dbReference type="Proteomes" id="UP000321026">
    <property type="component" value="Unassembled WGS sequence"/>
</dbReference>
<reference evidence="1 2" key="1">
    <citation type="submission" date="2018-09" db="EMBL/GenBank/DDBJ databases">
        <title>Metagenome Assembled Genomes from an Advanced Water Purification Facility.</title>
        <authorList>
            <person name="Stamps B.W."/>
            <person name="Spear J.R."/>
        </authorList>
    </citation>
    <scope>NUCLEOTIDE SEQUENCE [LARGE SCALE GENOMIC DNA]</scope>
    <source>
        <strain evidence="1">Bin_63_2</strain>
    </source>
</reference>
<dbReference type="AlphaFoldDB" id="A0A5C7J8C9"/>
<comment type="caution">
    <text evidence="1">The sequence shown here is derived from an EMBL/GenBank/DDBJ whole genome shotgun (WGS) entry which is preliminary data.</text>
</comment>
<sequence length="95" mass="11300">MSKSIKEMVDVMQAFEAGSIIQIKDVDGVDYPCWTDVEHPCWNWGEYDYRVKPAPREFILYVNDLTGEVITWEDFHDMYHAYKDGFKKIRTMEIL</sequence>
<organism evidence="1 2">
    <name type="scientific">Candidatus Dojkabacteria bacterium</name>
    <dbReference type="NCBI Taxonomy" id="2099670"/>
    <lineage>
        <taxon>Bacteria</taxon>
        <taxon>Candidatus Dojkabacteria</taxon>
    </lineage>
</organism>
<name>A0A5C7J8C9_9BACT</name>
<dbReference type="EMBL" id="SSDS01000036">
    <property type="protein sequence ID" value="TXG77821.1"/>
    <property type="molecule type" value="Genomic_DNA"/>
</dbReference>
<evidence type="ECO:0000313" key="2">
    <source>
        <dbReference type="Proteomes" id="UP000321026"/>
    </source>
</evidence>
<accession>A0A5C7J8C9</accession>